<dbReference type="Pfam" id="PF11832">
    <property type="entry name" value="DUF3352"/>
    <property type="match status" value="1"/>
</dbReference>
<organism evidence="3">
    <name type="scientific">Planktothricoides raciborskii GIHE-MW2</name>
    <dbReference type="NCBI Taxonomy" id="2792601"/>
    <lineage>
        <taxon>Bacteria</taxon>
        <taxon>Bacillati</taxon>
        <taxon>Cyanobacteriota</taxon>
        <taxon>Cyanophyceae</taxon>
        <taxon>Oscillatoriophycideae</taxon>
        <taxon>Oscillatoriales</taxon>
        <taxon>Oscillatoriaceae</taxon>
        <taxon>Planktothricoides</taxon>
    </lineage>
</organism>
<sequence>MSEQKRSFSGRLVIAGLFLAGVAGAYFYLQGIGRKLTPVDSAKIVPKDTMLAAYVDTNSHHWDRLQQFGTPESQAAIAKVFDRFQQGIFPQEELNYQTDLKPWVGDVMFVLLPPLSEKDSTNPNSDLPSGATTKSAPPTDQEANVLLVVGIQNPLKAWIFQRNFKSQADLKFVESEYKGVKISQSTIGENPSNYSAVVGNHLLLAKQQKTLEQAIDSYQNAASFAASPEGTELLKKWQELKNPVLQLYLPNSTLLAQVLGENISENPRFPQQLEGIKYAVIGAGIEPEGMRIRAIAQVEPGIFPESASTDNQTGLMNRFPSETIAVLTGKELKSSWATALEQSRIDPMLESNLKSLKAAFKSSTNLDLERDIFSWMDGQFALGFIPSNEGILAQVGFGGVILLETSDRPLAEASMKKLDKSFTTKFPMLEAGSNTYESIPMTEWKVKSQEIVLGGYGWLDENLLLITLGQPMMSLMSQPISQPLNTSQNFQAIAGSLPTPNQGYFYLNMDQLMTVVNRAPLPPGNQISPDVLAVLNSIQGIGVTNTRPAAEIAQMDMLVALKSKQ</sequence>
<dbReference type="InterPro" id="IPR021787">
    <property type="entry name" value="DUF3352"/>
</dbReference>
<dbReference type="AlphaFoldDB" id="A0AAU8JL12"/>
<dbReference type="RefSeq" id="WP_190879595.1">
    <property type="nucleotide sequence ID" value="NZ_CP159837.1"/>
</dbReference>
<dbReference type="EMBL" id="CP159837">
    <property type="protein sequence ID" value="XCM39093.1"/>
    <property type="molecule type" value="Genomic_DNA"/>
</dbReference>
<feature type="compositionally biased region" description="Polar residues" evidence="1">
    <location>
        <begin position="121"/>
        <end position="139"/>
    </location>
</feature>
<reference evidence="3" key="1">
    <citation type="submission" date="2024-07" db="EMBL/GenBank/DDBJ databases">
        <authorList>
            <person name="Kim Y.J."/>
            <person name="Jeong J.Y."/>
        </authorList>
    </citation>
    <scope>NUCLEOTIDE SEQUENCE</scope>
    <source>
        <strain evidence="3">GIHE-MW2</strain>
    </source>
</reference>
<evidence type="ECO:0000256" key="1">
    <source>
        <dbReference type="SAM" id="MobiDB-lite"/>
    </source>
</evidence>
<evidence type="ECO:0000256" key="2">
    <source>
        <dbReference type="SAM" id="Phobius"/>
    </source>
</evidence>
<name>A0AAU8JL12_9CYAN</name>
<gene>
    <name evidence="3" type="ORF">ABWT76_001990</name>
</gene>
<feature type="region of interest" description="Disordered" evidence="1">
    <location>
        <begin position="118"/>
        <end position="139"/>
    </location>
</feature>
<protein>
    <submittedName>
        <fullName evidence="3">DUF3352 domain-containing protein</fullName>
    </submittedName>
</protein>
<proteinExistence type="predicted"/>
<feature type="transmembrane region" description="Helical" evidence="2">
    <location>
        <begin position="12"/>
        <end position="29"/>
    </location>
</feature>
<accession>A0AAU8JL12</accession>
<keyword evidence="2" id="KW-0812">Transmembrane</keyword>
<keyword evidence="2" id="KW-1133">Transmembrane helix</keyword>
<evidence type="ECO:0000313" key="3">
    <source>
        <dbReference type="EMBL" id="XCM39093.1"/>
    </source>
</evidence>
<keyword evidence="2" id="KW-0472">Membrane</keyword>